<dbReference type="OrthoDB" id="6021972at2759"/>
<feature type="signal peptide" evidence="1">
    <location>
        <begin position="1"/>
        <end position="19"/>
    </location>
</feature>
<dbReference type="Proteomes" id="UP000515135">
    <property type="component" value="Unplaced"/>
</dbReference>
<proteinExistence type="predicted"/>
<evidence type="ECO:0000313" key="3">
    <source>
        <dbReference type="RefSeq" id="XP_019621983.1"/>
    </source>
</evidence>
<dbReference type="GeneID" id="109468170"/>
<keyword evidence="1" id="KW-0732">Signal</keyword>
<organism evidence="2 3">
    <name type="scientific">Branchiostoma belcheri</name>
    <name type="common">Amphioxus</name>
    <dbReference type="NCBI Taxonomy" id="7741"/>
    <lineage>
        <taxon>Eukaryota</taxon>
        <taxon>Metazoa</taxon>
        <taxon>Chordata</taxon>
        <taxon>Cephalochordata</taxon>
        <taxon>Leptocardii</taxon>
        <taxon>Amphioxiformes</taxon>
        <taxon>Branchiostomatidae</taxon>
        <taxon>Branchiostoma</taxon>
    </lineage>
</organism>
<dbReference type="AlphaFoldDB" id="A0A6P4YC19"/>
<dbReference type="InterPro" id="IPR052740">
    <property type="entry name" value="CE4"/>
</dbReference>
<dbReference type="PANTHER" id="PTHR45985:SF3">
    <property type="entry name" value="CHITIN DEACETYLASE-LIKE 4"/>
    <property type="match status" value="1"/>
</dbReference>
<dbReference type="KEGG" id="bbel:109468170"/>
<dbReference type="CDD" id="cd10975">
    <property type="entry name" value="CE4_CDA_like_2"/>
    <property type="match status" value="1"/>
</dbReference>
<gene>
    <name evidence="3" type="primary">LOC109468170</name>
</gene>
<keyword evidence="2" id="KW-1185">Reference proteome</keyword>
<dbReference type="PANTHER" id="PTHR45985">
    <property type="match status" value="1"/>
</dbReference>
<accession>A0A6P4YC19</accession>
<dbReference type="InterPro" id="IPR011330">
    <property type="entry name" value="Glyco_hydro/deAcase_b/a-brl"/>
</dbReference>
<dbReference type="GO" id="GO:0005975">
    <property type="term" value="P:carbohydrate metabolic process"/>
    <property type="evidence" value="ECO:0007669"/>
    <property type="project" value="InterPro"/>
</dbReference>
<dbReference type="RefSeq" id="XP_019621983.1">
    <property type="nucleotide sequence ID" value="XM_019766424.1"/>
</dbReference>
<reference evidence="3" key="1">
    <citation type="submission" date="2025-08" db="UniProtKB">
        <authorList>
            <consortium name="RefSeq"/>
        </authorList>
    </citation>
    <scope>IDENTIFICATION</scope>
    <source>
        <tissue evidence="3">Gonad</tissue>
    </source>
</reference>
<evidence type="ECO:0000313" key="2">
    <source>
        <dbReference type="Proteomes" id="UP000515135"/>
    </source>
</evidence>
<dbReference type="Gene3D" id="3.20.20.370">
    <property type="entry name" value="Glycoside hydrolase/deacetylase"/>
    <property type="match status" value="1"/>
</dbReference>
<protein>
    <submittedName>
        <fullName evidence="3">Uncharacterized protein LOC109468170</fullName>
    </submittedName>
</protein>
<evidence type="ECO:0000256" key="1">
    <source>
        <dbReference type="SAM" id="SignalP"/>
    </source>
</evidence>
<feature type="chain" id="PRO_5027907233" evidence="1">
    <location>
        <begin position="20"/>
        <end position="377"/>
    </location>
</feature>
<name>A0A6P4YC19_BRABE</name>
<dbReference type="SUPFAM" id="SSF88713">
    <property type="entry name" value="Glycoside hydrolase/deacetylase"/>
    <property type="match status" value="1"/>
</dbReference>
<sequence>MGVWPAVTCVLLLSAGGLCAPCTETECQLPDCFCSGTTVPGNLNPANVPQIVLVTLTDAIRQDLDFNYYSKLFNPNKTNPNGCLPTFTVFVSHPYTNYYEVQTMHSLRHEIADNSITRRGPASWWAEANSTEWENEVGGMREILAKWGQVPADDVKGFRAPYLQNGGDTEFEVLAGTLKLTYDTTRPTRMFMRPPMWPYTLDYDTIQECAIPPCPTASYPGFWEVPIVDLQDENGNPCNELAGCAKPGSEEAAYLLLKSNFDQHYNSNRAPFHVPLTAAWFEASPDITFEATRRFFNDIMDMDHVWLVTISQAIEWVRNPTQNDDLNDFEPWKCEGEPPAVCDENAVNTCRYGDDVLITCTTPCPPNYPGYGNPDGN</sequence>